<reference evidence="1" key="1">
    <citation type="submission" date="2021-03" db="EMBL/GenBank/DDBJ databases">
        <authorList>
            <consortium name="DOE Joint Genome Institute"/>
            <person name="Ahrendt S."/>
            <person name="Looney B.P."/>
            <person name="Miyauchi S."/>
            <person name="Morin E."/>
            <person name="Drula E."/>
            <person name="Courty P.E."/>
            <person name="Chicoki N."/>
            <person name="Fauchery L."/>
            <person name="Kohler A."/>
            <person name="Kuo A."/>
            <person name="Labutti K."/>
            <person name="Pangilinan J."/>
            <person name="Lipzen A."/>
            <person name="Riley R."/>
            <person name="Andreopoulos W."/>
            <person name="He G."/>
            <person name="Johnson J."/>
            <person name="Barry K.W."/>
            <person name="Grigoriev I.V."/>
            <person name="Nagy L."/>
            <person name="Hibbett D."/>
            <person name="Henrissat B."/>
            <person name="Matheny P.B."/>
            <person name="Labbe J."/>
            <person name="Martin F."/>
        </authorList>
    </citation>
    <scope>NUCLEOTIDE SEQUENCE</scope>
    <source>
        <strain evidence="1">HHB10654</strain>
    </source>
</reference>
<dbReference type="EMBL" id="MU277247">
    <property type="protein sequence ID" value="KAI0057448.1"/>
    <property type="molecule type" value="Genomic_DNA"/>
</dbReference>
<dbReference type="Proteomes" id="UP000814140">
    <property type="component" value="Unassembled WGS sequence"/>
</dbReference>
<keyword evidence="2" id="KW-1185">Reference proteome</keyword>
<gene>
    <name evidence="1" type="ORF">BV25DRAFT_1429553</name>
</gene>
<reference evidence="1" key="2">
    <citation type="journal article" date="2022" name="New Phytol.">
        <title>Evolutionary transition to the ectomycorrhizal habit in the genomes of a hyperdiverse lineage of mushroom-forming fungi.</title>
        <authorList>
            <person name="Looney B."/>
            <person name="Miyauchi S."/>
            <person name="Morin E."/>
            <person name="Drula E."/>
            <person name="Courty P.E."/>
            <person name="Kohler A."/>
            <person name="Kuo A."/>
            <person name="LaButti K."/>
            <person name="Pangilinan J."/>
            <person name="Lipzen A."/>
            <person name="Riley R."/>
            <person name="Andreopoulos W."/>
            <person name="He G."/>
            <person name="Johnson J."/>
            <person name="Nolan M."/>
            <person name="Tritt A."/>
            <person name="Barry K.W."/>
            <person name="Grigoriev I.V."/>
            <person name="Nagy L.G."/>
            <person name="Hibbett D."/>
            <person name="Henrissat B."/>
            <person name="Matheny P.B."/>
            <person name="Labbe J."/>
            <person name="Martin F.M."/>
        </authorList>
    </citation>
    <scope>NUCLEOTIDE SEQUENCE</scope>
    <source>
        <strain evidence="1">HHB10654</strain>
    </source>
</reference>
<name>A0ACB8SLW0_9AGAM</name>
<organism evidence="1 2">
    <name type="scientific">Artomyces pyxidatus</name>
    <dbReference type="NCBI Taxonomy" id="48021"/>
    <lineage>
        <taxon>Eukaryota</taxon>
        <taxon>Fungi</taxon>
        <taxon>Dikarya</taxon>
        <taxon>Basidiomycota</taxon>
        <taxon>Agaricomycotina</taxon>
        <taxon>Agaricomycetes</taxon>
        <taxon>Russulales</taxon>
        <taxon>Auriscalpiaceae</taxon>
        <taxon>Artomyces</taxon>
    </lineage>
</organism>
<proteinExistence type="predicted"/>
<protein>
    <submittedName>
        <fullName evidence="1">Uncharacterized protein</fullName>
    </submittedName>
</protein>
<accession>A0ACB8SLW0</accession>
<comment type="caution">
    <text evidence="1">The sequence shown here is derived from an EMBL/GenBank/DDBJ whole genome shotgun (WGS) entry which is preliminary data.</text>
</comment>
<evidence type="ECO:0000313" key="2">
    <source>
        <dbReference type="Proteomes" id="UP000814140"/>
    </source>
</evidence>
<evidence type="ECO:0000313" key="1">
    <source>
        <dbReference type="EMBL" id="KAI0057448.1"/>
    </source>
</evidence>
<sequence>MFDSMSDYERGPTAAAAQGMANSDSQRLLCRRPILISDQGGHLRCCCLLSCILLAIALGYLSETNQTSLREQACVRSYTYALFLTFLRSLLWDARLCRGHVPHSRAFDPVHVDSLTFSSVCRSSPCLPAYGCRGQRSRHRNRSIIIMVAMWSTDFWSLQKLDLTRMEQADRRQSA</sequence>